<name>A0A318EXK8_9FIRM</name>
<accession>A0A318EXK8</accession>
<dbReference type="AlphaFoldDB" id="A0A318EXK8"/>
<dbReference type="RefSeq" id="WP_110290756.1">
    <property type="nucleotide sequence ID" value="NZ_QICS01000003.1"/>
</dbReference>
<evidence type="ECO:0000313" key="1">
    <source>
        <dbReference type="EMBL" id="PXV91552.1"/>
    </source>
</evidence>
<organism evidence="1 2">
    <name type="scientific">Lachnotalea glycerini</name>
    <dbReference type="NCBI Taxonomy" id="1763509"/>
    <lineage>
        <taxon>Bacteria</taxon>
        <taxon>Bacillati</taxon>
        <taxon>Bacillota</taxon>
        <taxon>Clostridia</taxon>
        <taxon>Lachnospirales</taxon>
        <taxon>Lachnospiraceae</taxon>
        <taxon>Lachnotalea</taxon>
    </lineage>
</organism>
<dbReference type="EMBL" id="QICS01000003">
    <property type="protein sequence ID" value="PXV91552.1"/>
    <property type="molecule type" value="Genomic_DNA"/>
</dbReference>
<gene>
    <name evidence="1" type="ORF">C8E03_103109</name>
</gene>
<proteinExistence type="predicted"/>
<evidence type="ECO:0000313" key="2">
    <source>
        <dbReference type="Proteomes" id="UP000247523"/>
    </source>
</evidence>
<comment type="caution">
    <text evidence="1">The sequence shown here is derived from an EMBL/GenBank/DDBJ whole genome shotgun (WGS) entry which is preliminary data.</text>
</comment>
<sequence>MESKKLHKVNKKEIEKQANVAEALGNVTVKRIGCTCVCICYGTAKVGKAISGWGIHAVASAVINTPPWIL</sequence>
<protein>
    <submittedName>
        <fullName evidence="1">Uncharacterized protein</fullName>
    </submittedName>
</protein>
<reference evidence="1 2" key="1">
    <citation type="submission" date="2018-05" db="EMBL/GenBank/DDBJ databases">
        <title>Genomic Encyclopedia of Type Strains, Phase IV (KMG-IV): sequencing the most valuable type-strain genomes for metagenomic binning, comparative biology and taxonomic classification.</title>
        <authorList>
            <person name="Goeker M."/>
        </authorList>
    </citation>
    <scope>NUCLEOTIDE SEQUENCE [LARGE SCALE GENOMIC DNA]</scope>
    <source>
        <strain evidence="1 2">DSM 28816</strain>
    </source>
</reference>
<dbReference type="Proteomes" id="UP000247523">
    <property type="component" value="Unassembled WGS sequence"/>
</dbReference>